<reference evidence="7 8" key="1">
    <citation type="submission" date="2018-08" db="EMBL/GenBank/DDBJ databases">
        <title>Genomic Encyclopedia of Archaeal and Bacterial Type Strains, Phase II (KMG-II): from individual species to whole genera.</title>
        <authorList>
            <person name="Goeker M."/>
        </authorList>
    </citation>
    <scope>NUCLEOTIDE SEQUENCE [LARGE SCALE GENOMIC DNA]</scope>
    <source>
        <strain evidence="7 8">DSM 582</strain>
    </source>
</reference>
<protein>
    <submittedName>
        <fullName evidence="7">PiT family inorganic phosphate transporter</fullName>
    </submittedName>
</protein>
<keyword evidence="4 6" id="KW-1133">Transmembrane helix</keyword>
<dbReference type="GO" id="GO:0016020">
    <property type="term" value="C:membrane"/>
    <property type="evidence" value="ECO:0007669"/>
    <property type="project" value="UniProtKB-SubCell"/>
</dbReference>
<evidence type="ECO:0000256" key="6">
    <source>
        <dbReference type="SAM" id="Phobius"/>
    </source>
</evidence>
<feature type="transmembrane region" description="Helical" evidence="6">
    <location>
        <begin position="101"/>
        <end position="122"/>
    </location>
</feature>
<dbReference type="GO" id="GO:0035435">
    <property type="term" value="P:phosphate ion transmembrane transport"/>
    <property type="evidence" value="ECO:0007669"/>
    <property type="project" value="TreeGrafter"/>
</dbReference>
<dbReference type="RefSeq" id="WP_147307316.1">
    <property type="nucleotide sequence ID" value="NZ_QUMX01000034.1"/>
</dbReference>
<dbReference type="GO" id="GO:0005315">
    <property type="term" value="F:phosphate transmembrane transporter activity"/>
    <property type="evidence" value="ECO:0007669"/>
    <property type="project" value="InterPro"/>
</dbReference>
<evidence type="ECO:0000313" key="8">
    <source>
        <dbReference type="Proteomes" id="UP000256794"/>
    </source>
</evidence>
<evidence type="ECO:0000313" key="7">
    <source>
        <dbReference type="EMBL" id="REG36536.1"/>
    </source>
</evidence>
<evidence type="ECO:0000256" key="3">
    <source>
        <dbReference type="ARBA" id="ARBA00022692"/>
    </source>
</evidence>
<organism evidence="7 8">
    <name type="scientific">Paracoccus versutus</name>
    <name type="common">Thiobacillus versutus</name>
    <dbReference type="NCBI Taxonomy" id="34007"/>
    <lineage>
        <taxon>Bacteria</taxon>
        <taxon>Pseudomonadati</taxon>
        <taxon>Pseudomonadota</taxon>
        <taxon>Alphaproteobacteria</taxon>
        <taxon>Rhodobacterales</taxon>
        <taxon>Paracoccaceae</taxon>
        <taxon>Paracoccus</taxon>
    </lineage>
</organism>
<feature type="non-terminal residue" evidence="7">
    <location>
        <position position="187"/>
    </location>
</feature>
<comment type="subcellular location">
    <subcellularLocation>
        <location evidence="1">Membrane</location>
        <topology evidence="1">Multi-pass membrane protein</topology>
    </subcellularLocation>
</comment>
<dbReference type="InterPro" id="IPR001204">
    <property type="entry name" value="Phos_transporter"/>
</dbReference>
<keyword evidence="3 6" id="KW-0812">Transmembrane</keyword>
<proteinExistence type="predicted"/>
<dbReference type="Proteomes" id="UP000256794">
    <property type="component" value="Unassembled WGS sequence"/>
</dbReference>
<name>A0AAQ0HEQ2_PARVE</name>
<keyword evidence="5 6" id="KW-0472">Membrane</keyword>
<dbReference type="EMBL" id="QUMX01000034">
    <property type="protein sequence ID" value="REG36536.1"/>
    <property type="molecule type" value="Genomic_DNA"/>
</dbReference>
<dbReference type="PANTHER" id="PTHR11101">
    <property type="entry name" value="PHOSPHATE TRANSPORTER"/>
    <property type="match status" value="1"/>
</dbReference>
<evidence type="ECO:0000256" key="4">
    <source>
        <dbReference type="ARBA" id="ARBA00022989"/>
    </source>
</evidence>
<keyword evidence="2" id="KW-0813">Transport</keyword>
<dbReference type="AlphaFoldDB" id="A0AAQ0HEQ2"/>
<evidence type="ECO:0000256" key="2">
    <source>
        <dbReference type="ARBA" id="ARBA00022448"/>
    </source>
</evidence>
<feature type="transmembrane region" description="Helical" evidence="6">
    <location>
        <begin position="35"/>
        <end position="56"/>
    </location>
</feature>
<keyword evidence="8" id="KW-1185">Reference proteome</keyword>
<evidence type="ECO:0000256" key="1">
    <source>
        <dbReference type="ARBA" id="ARBA00004141"/>
    </source>
</evidence>
<dbReference type="PANTHER" id="PTHR11101:SF80">
    <property type="entry name" value="PHOSPHATE TRANSPORTER"/>
    <property type="match status" value="1"/>
</dbReference>
<feature type="transmembrane region" description="Helical" evidence="6">
    <location>
        <begin position="162"/>
        <end position="186"/>
    </location>
</feature>
<feature type="transmembrane region" description="Helical" evidence="6">
    <location>
        <begin position="134"/>
        <end position="156"/>
    </location>
</feature>
<comment type="caution">
    <text evidence="7">The sequence shown here is derived from an EMBL/GenBank/DDBJ whole genome shotgun (WGS) entry which is preliminary data.</text>
</comment>
<dbReference type="Pfam" id="PF01384">
    <property type="entry name" value="PHO4"/>
    <property type="match status" value="1"/>
</dbReference>
<gene>
    <name evidence="7" type="ORF">ATH84_10341</name>
</gene>
<evidence type="ECO:0000256" key="5">
    <source>
        <dbReference type="ARBA" id="ARBA00023136"/>
    </source>
</evidence>
<feature type="transmembrane region" description="Helical" evidence="6">
    <location>
        <begin position="63"/>
        <end position="81"/>
    </location>
</feature>
<accession>A0AAQ0HEQ2</accession>
<sequence>MSDKDLEPRHLETLDRDLGRFANLEAAAAYVSRPLVAPGIGFVFIILAGLAAAILLGQSGEMLIVVTAAVFGAYMALNIGANDVANNMGPAVGANALSMGGAIVIAAVFESAGALIAGADVVSTIAKGIVAPEALDTPATFIWAMMAALLASALWVNLATWIGAPVSTTHAVVGGVVGAGIAGAGFG</sequence>